<name>A0A940MMN1_9RHOB</name>
<dbReference type="GO" id="GO:0005524">
    <property type="term" value="F:ATP binding"/>
    <property type="evidence" value="ECO:0007669"/>
    <property type="project" value="UniProtKB-KW"/>
</dbReference>
<keyword evidence="1" id="KW-0067">ATP-binding</keyword>
<organism evidence="1 2">
    <name type="scientific">Sagittula salina</name>
    <dbReference type="NCBI Taxonomy" id="2820268"/>
    <lineage>
        <taxon>Bacteria</taxon>
        <taxon>Pseudomonadati</taxon>
        <taxon>Pseudomonadota</taxon>
        <taxon>Alphaproteobacteria</taxon>
        <taxon>Rhodobacterales</taxon>
        <taxon>Roseobacteraceae</taxon>
        <taxon>Sagittula</taxon>
    </lineage>
</organism>
<keyword evidence="2" id="KW-1185">Reference proteome</keyword>
<comment type="caution">
    <text evidence="1">The sequence shown here is derived from an EMBL/GenBank/DDBJ whole genome shotgun (WGS) entry which is preliminary data.</text>
</comment>
<evidence type="ECO:0000313" key="2">
    <source>
        <dbReference type="Proteomes" id="UP000675940"/>
    </source>
</evidence>
<dbReference type="RefSeq" id="WP_209359214.1">
    <property type="nucleotide sequence ID" value="NZ_JAGISH010000001.1"/>
</dbReference>
<dbReference type="AlphaFoldDB" id="A0A940MMN1"/>
<accession>A0A940MMN1</accession>
<evidence type="ECO:0000313" key="1">
    <source>
        <dbReference type="EMBL" id="MBP0481486.1"/>
    </source>
</evidence>
<protein>
    <submittedName>
        <fullName evidence="1">ATP-binding protein</fullName>
    </submittedName>
</protein>
<dbReference type="Proteomes" id="UP000675940">
    <property type="component" value="Unassembled WGS sequence"/>
</dbReference>
<reference evidence="1" key="1">
    <citation type="submission" date="2021-03" db="EMBL/GenBank/DDBJ databases">
        <title>Sagittula salina sp. nov. strain M10.9X isolated from the marine waste.</title>
        <authorList>
            <person name="Satari L."/>
            <person name="Molina-Menor E."/>
            <person name="Vidal-Verdu A."/>
            <person name="Pascual J."/>
            <person name="Pereto J."/>
            <person name="Porcar M."/>
        </authorList>
    </citation>
    <scope>NUCLEOTIDE SEQUENCE</scope>
    <source>
        <strain evidence="1">M10.9X</strain>
    </source>
</reference>
<proteinExistence type="predicted"/>
<dbReference type="EMBL" id="JAGISH010000001">
    <property type="protein sequence ID" value="MBP0481486.1"/>
    <property type="molecule type" value="Genomic_DNA"/>
</dbReference>
<sequence length="134" mass="14865">MRYAAFVETKTSRKMLLSLRSVRAACGITMIIASSGVGKTKTEFLFRDMEAPRASFLDVGTDQADQWGIACALCARLGLEEPNARTLAASRHRIAEEVGPDGILMLDEAQNLIRDGEGRGQDDTRTFEWLHMMQ</sequence>
<gene>
    <name evidence="1" type="ORF">J5474_03140</name>
</gene>
<keyword evidence="1" id="KW-0547">Nucleotide-binding</keyword>